<feature type="region of interest" description="Disordered" evidence="1">
    <location>
        <begin position="463"/>
        <end position="493"/>
    </location>
</feature>
<sequence length="528" mass="58548">MATKNKWEEQGFFFDDGLKNYNLEPTIYNRLHELDWFRFARQPARANLNWVLEVYTNSTTGEDTVTVRRRNVAAHSAAINEILGLPNDAPSIYALLQGLEEEDYETIKDFLCEQGTEWNTTGKNPHSVSRPSLRPEAKLWNTFIKRNLMPTSHNQTVDRTWLVLINIIMTGYRFNVGEVTAQERAAACQNDKCILGFPCIISTLCRRAAVPTSPAEKVAWLRKEYMRKMDIADAAPIRVAMPTPPVSPAHSPDAAPEEAGPSAPAEAQPSPAEAQPTPAATPQVTPTSSPTSTPSSLPANRRTALDSPLGSAPSTPPSAPPAQFTEAVPLHILQLWSQLQRIEARQLQIQEETKVFQQTLINFLCFQFPSAATFFGQQSAAQLHAHHSAATQPIPSANPSMPAGDTEEVHLFSDDENDIFDRQSPRDHPNPIDPTPQGQKHPRAPPPDIPRAQDQLRLLCQRKGKTPAGRTVSRHTPSSLKEKEQLHRPAKRQRRYHIIIADSDDDSSAAVLVAHPEKSTDPSLSFSI</sequence>
<organism evidence="3 4">
    <name type="scientific">Hibiscus sabdariffa</name>
    <name type="common">roselle</name>
    <dbReference type="NCBI Taxonomy" id="183260"/>
    <lineage>
        <taxon>Eukaryota</taxon>
        <taxon>Viridiplantae</taxon>
        <taxon>Streptophyta</taxon>
        <taxon>Embryophyta</taxon>
        <taxon>Tracheophyta</taxon>
        <taxon>Spermatophyta</taxon>
        <taxon>Magnoliopsida</taxon>
        <taxon>eudicotyledons</taxon>
        <taxon>Gunneridae</taxon>
        <taxon>Pentapetalae</taxon>
        <taxon>rosids</taxon>
        <taxon>malvids</taxon>
        <taxon>Malvales</taxon>
        <taxon>Malvaceae</taxon>
        <taxon>Malvoideae</taxon>
        <taxon>Hibiscus</taxon>
    </lineage>
</organism>
<feature type="compositionally biased region" description="Low complexity" evidence="1">
    <location>
        <begin position="251"/>
        <end position="299"/>
    </location>
</feature>
<feature type="domain" description="Putative plant transposon protein" evidence="2">
    <location>
        <begin position="33"/>
        <end position="211"/>
    </location>
</feature>
<evidence type="ECO:0000313" key="4">
    <source>
        <dbReference type="Proteomes" id="UP001472677"/>
    </source>
</evidence>
<feature type="region of interest" description="Disordered" evidence="1">
    <location>
        <begin position="240"/>
        <end position="323"/>
    </location>
</feature>
<evidence type="ECO:0000259" key="2">
    <source>
        <dbReference type="Pfam" id="PF20167"/>
    </source>
</evidence>
<evidence type="ECO:0000256" key="1">
    <source>
        <dbReference type="SAM" id="MobiDB-lite"/>
    </source>
</evidence>
<feature type="compositionally biased region" description="Basic and acidic residues" evidence="1">
    <location>
        <begin position="407"/>
        <end position="430"/>
    </location>
</feature>
<evidence type="ECO:0000313" key="3">
    <source>
        <dbReference type="EMBL" id="KAK8515181.1"/>
    </source>
</evidence>
<dbReference type="Proteomes" id="UP001472677">
    <property type="component" value="Unassembled WGS sequence"/>
</dbReference>
<protein>
    <recommendedName>
        <fullName evidence="2">Putative plant transposon protein domain-containing protein</fullName>
    </recommendedName>
</protein>
<reference evidence="3 4" key="1">
    <citation type="journal article" date="2024" name="G3 (Bethesda)">
        <title>Genome assembly of Hibiscus sabdariffa L. provides insights into metabolisms of medicinal natural products.</title>
        <authorList>
            <person name="Kim T."/>
        </authorList>
    </citation>
    <scope>NUCLEOTIDE SEQUENCE [LARGE SCALE GENOMIC DNA]</scope>
    <source>
        <strain evidence="3">TK-2024</strain>
        <tissue evidence="3">Old leaves</tissue>
    </source>
</reference>
<dbReference type="EMBL" id="JBBPBM010000064">
    <property type="protein sequence ID" value="KAK8515181.1"/>
    <property type="molecule type" value="Genomic_DNA"/>
</dbReference>
<dbReference type="Pfam" id="PF20167">
    <property type="entry name" value="Transposase_32"/>
    <property type="match status" value="1"/>
</dbReference>
<proteinExistence type="predicted"/>
<name>A0ABR2C6Y3_9ROSI</name>
<feature type="region of interest" description="Disordered" evidence="1">
    <location>
        <begin position="386"/>
        <end position="451"/>
    </location>
</feature>
<accession>A0ABR2C6Y3</accession>
<comment type="caution">
    <text evidence="3">The sequence shown here is derived from an EMBL/GenBank/DDBJ whole genome shotgun (WGS) entry which is preliminary data.</text>
</comment>
<keyword evidence="4" id="KW-1185">Reference proteome</keyword>
<dbReference type="InterPro" id="IPR046796">
    <property type="entry name" value="Transposase_32_dom"/>
</dbReference>
<gene>
    <name evidence="3" type="ORF">V6N12_019229</name>
</gene>